<evidence type="ECO:0000313" key="5">
    <source>
        <dbReference type="Proteomes" id="UP001500185"/>
    </source>
</evidence>
<organism evidence="4 5">
    <name type="scientific">Psychroflexus lacisalsi</name>
    <dbReference type="NCBI Taxonomy" id="503928"/>
    <lineage>
        <taxon>Bacteria</taxon>
        <taxon>Pseudomonadati</taxon>
        <taxon>Bacteroidota</taxon>
        <taxon>Flavobacteriia</taxon>
        <taxon>Flavobacteriales</taxon>
        <taxon>Flavobacteriaceae</taxon>
        <taxon>Psychroflexus</taxon>
    </lineage>
</organism>
<keyword evidence="5" id="KW-1185">Reference proteome</keyword>
<dbReference type="Proteomes" id="UP001500185">
    <property type="component" value="Unassembled WGS sequence"/>
</dbReference>
<accession>A0ABN1KE44</accession>
<protein>
    <recommendedName>
        <fullName evidence="3">Outer membrane protein beta-barrel domain-containing protein</fullName>
    </recommendedName>
</protein>
<dbReference type="InterPro" id="IPR000758">
    <property type="entry name" value="Enterovir_OMP"/>
</dbReference>
<evidence type="ECO:0000259" key="3">
    <source>
        <dbReference type="Pfam" id="PF13505"/>
    </source>
</evidence>
<dbReference type="InterPro" id="IPR011250">
    <property type="entry name" value="OMP/PagP_B-barrel"/>
</dbReference>
<reference evidence="5" key="1">
    <citation type="journal article" date="2019" name="Int. J. Syst. Evol. Microbiol.">
        <title>The Global Catalogue of Microorganisms (GCM) 10K type strain sequencing project: providing services to taxonomists for standard genome sequencing and annotation.</title>
        <authorList>
            <consortium name="The Broad Institute Genomics Platform"/>
            <consortium name="The Broad Institute Genome Sequencing Center for Infectious Disease"/>
            <person name="Wu L."/>
            <person name="Ma J."/>
        </authorList>
    </citation>
    <scope>NUCLEOTIDE SEQUENCE [LARGE SCALE GENOMIC DNA]</scope>
    <source>
        <strain evidence="5">JCM 16231</strain>
    </source>
</reference>
<keyword evidence="1 2" id="KW-0732">Signal</keyword>
<dbReference type="InterPro" id="IPR027385">
    <property type="entry name" value="Beta-barrel_OMP"/>
</dbReference>
<sequence length="195" mass="21814">MVFNCFKSTLCAALLIVSVKAIAQDSKLSLEVNYPITFGNSYIGEAYDGIVDVGANYRLSELNFVTIGTSLNAGVYKLQDDISPQLIDAYVYMIQPRAFGELNIETLPRLHPKIGAGYTLVIYNLINSEPFANFDSNTETEGAINLNFSLAFDISSRLYIQAQYDFITFDFGFERPNPDIDDNFNIFKAGLGYRF</sequence>
<dbReference type="EMBL" id="BAAAGG010000022">
    <property type="protein sequence ID" value="GAA0763311.1"/>
    <property type="molecule type" value="Genomic_DNA"/>
</dbReference>
<gene>
    <name evidence="4" type="ORF">GCM10009433_24610</name>
</gene>
<feature type="signal peptide" evidence="2">
    <location>
        <begin position="1"/>
        <end position="23"/>
    </location>
</feature>
<evidence type="ECO:0000313" key="4">
    <source>
        <dbReference type="EMBL" id="GAA0763311.1"/>
    </source>
</evidence>
<dbReference type="RefSeq" id="WP_224454655.1">
    <property type="nucleotide sequence ID" value="NZ_BAAAGG010000022.1"/>
</dbReference>
<comment type="caution">
    <text evidence="4">The sequence shown here is derived from an EMBL/GenBank/DDBJ whole genome shotgun (WGS) entry which is preliminary data.</text>
</comment>
<name>A0ABN1KE44_9FLAO</name>
<proteinExistence type="predicted"/>
<feature type="chain" id="PRO_5047119485" description="Outer membrane protein beta-barrel domain-containing protein" evidence="2">
    <location>
        <begin position="24"/>
        <end position="195"/>
    </location>
</feature>
<evidence type="ECO:0000256" key="2">
    <source>
        <dbReference type="SAM" id="SignalP"/>
    </source>
</evidence>
<dbReference type="SUPFAM" id="SSF56925">
    <property type="entry name" value="OMPA-like"/>
    <property type="match status" value="1"/>
</dbReference>
<evidence type="ECO:0000256" key="1">
    <source>
        <dbReference type="ARBA" id="ARBA00022729"/>
    </source>
</evidence>
<dbReference type="PROSITE" id="PS00695">
    <property type="entry name" value="ENT_VIR_OMP_2"/>
    <property type="match status" value="1"/>
</dbReference>
<dbReference type="Pfam" id="PF13505">
    <property type="entry name" value="OMP_b-brl"/>
    <property type="match status" value="1"/>
</dbReference>
<feature type="domain" description="Outer membrane protein beta-barrel" evidence="3">
    <location>
        <begin position="10"/>
        <end position="195"/>
    </location>
</feature>